<dbReference type="Proteomes" id="UP001218218">
    <property type="component" value="Unassembled WGS sequence"/>
</dbReference>
<dbReference type="SUPFAM" id="SSF51126">
    <property type="entry name" value="Pectin lyase-like"/>
    <property type="match status" value="1"/>
</dbReference>
<feature type="signal peptide" evidence="1">
    <location>
        <begin position="1"/>
        <end position="32"/>
    </location>
</feature>
<comment type="caution">
    <text evidence="3">The sequence shown here is derived from an EMBL/GenBank/DDBJ whole genome shotgun (WGS) entry which is preliminary data.</text>
</comment>
<proteinExistence type="predicted"/>
<evidence type="ECO:0000313" key="3">
    <source>
        <dbReference type="EMBL" id="KAJ7330555.1"/>
    </source>
</evidence>
<dbReference type="InterPro" id="IPR012334">
    <property type="entry name" value="Pectin_lyas_fold"/>
</dbReference>
<keyword evidence="4" id="KW-1185">Reference proteome</keyword>
<reference evidence="3" key="1">
    <citation type="submission" date="2023-03" db="EMBL/GenBank/DDBJ databases">
        <title>Massive genome expansion in bonnet fungi (Mycena s.s.) driven by repeated elements and novel gene families across ecological guilds.</title>
        <authorList>
            <consortium name="Lawrence Berkeley National Laboratory"/>
            <person name="Harder C.B."/>
            <person name="Miyauchi S."/>
            <person name="Viragh M."/>
            <person name="Kuo A."/>
            <person name="Thoen E."/>
            <person name="Andreopoulos B."/>
            <person name="Lu D."/>
            <person name="Skrede I."/>
            <person name="Drula E."/>
            <person name="Henrissat B."/>
            <person name="Morin E."/>
            <person name="Kohler A."/>
            <person name="Barry K."/>
            <person name="LaButti K."/>
            <person name="Morin E."/>
            <person name="Salamov A."/>
            <person name="Lipzen A."/>
            <person name="Mereny Z."/>
            <person name="Hegedus B."/>
            <person name="Baldrian P."/>
            <person name="Stursova M."/>
            <person name="Weitz H."/>
            <person name="Taylor A."/>
            <person name="Grigoriev I.V."/>
            <person name="Nagy L.G."/>
            <person name="Martin F."/>
            <person name="Kauserud H."/>
        </authorList>
    </citation>
    <scope>NUCLEOTIDE SEQUENCE</scope>
    <source>
        <strain evidence="3">CBHHK002</strain>
    </source>
</reference>
<keyword evidence="1" id="KW-0732">Signal</keyword>
<organism evidence="3 4">
    <name type="scientific">Mycena albidolilacea</name>
    <dbReference type="NCBI Taxonomy" id="1033008"/>
    <lineage>
        <taxon>Eukaryota</taxon>
        <taxon>Fungi</taxon>
        <taxon>Dikarya</taxon>
        <taxon>Basidiomycota</taxon>
        <taxon>Agaricomycotina</taxon>
        <taxon>Agaricomycetes</taxon>
        <taxon>Agaricomycetidae</taxon>
        <taxon>Agaricales</taxon>
        <taxon>Marasmiineae</taxon>
        <taxon>Mycenaceae</taxon>
        <taxon>Mycena</taxon>
    </lineage>
</organism>
<dbReference type="Gene3D" id="2.160.20.10">
    <property type="entry name" value="Single-stranded right-handed beta-helix, Pectin lyase-like"/>
    <property type="match status" value="1"/>
</dbReference>
<dbReference type="InterPro" id="IPR011050">
    <property type="entry name" value="Pectin_lyase_fold/virulence"/>
</dbReference>
<dbReference type="Pfam" id="PF12708">
    <property type="entry name" value="Pect-lyase_RHGA_epim"/>
    <property type="match status" value="1"/>
</dbReference>
<sequence>MRSITRLPMAAIVDKDVFLLLCALMIILPDESNRIRQITPAIIFFPPGKYCVTKPIIPFYHTSLAGDYKSKPTLVADANFQGIAVIDADPYIPGEVGPDGNGVNWWTNQNNFSRSARNFVIDVTAIPRESTDFKMSNAAGTKHQGVFMENDSGGFISGLTFDGGAFGMAYTPSRSRPNALIDGGGAFFSRFRPQYEIYKDIQFFSVMAIGLGAKGDGVSDDTVTINTFLSKYSGGAEREEHSSAPCSVCGAANERHRPGEAVVNEGEAH</sequence>
<evidence type="ECO:0000256" key="1">
    <source>
        <dbReference type="SAM" id="SignalP"/>
    </source>
</evidence>
<dbReference type="GO" id="GO:0016829">
    <property type="term" value="F:lyase activity"/>
    <property type="evidence" value="ECO:0007669"/>
    <property type="project" value="UniProtKB-KW"/>
</dbReference>
<evidence type="ECO:0000313" key="4">
    <source>
        <dbReference type="Proteomes" id="UP001218218"/>
    </source>
</evidence>
<dbReference type="EMBL" id="JARIHO010000037">
    <property type="protein sequence ID" value="KAJ7330555.1"/>
    <property type="molecule type" value="Genomic_DNA"/>
</dbReference>
<evidence type="ECO:0000259" key="2">
    <source>
        <dbReference type="Pfam" id="PF12708"/>
    </source>
</evidence>
<feature type="domain" description="Rhamnogalacturonase A/B/Epimerase-like pectate lyase" evidence="2">
    <location>
        <begin position="37"/>
        <end position="172"/>
    </location>
</feature>
<name>A0AAD7EKX6_9AGAR</name>
<keyword evidence="3" id="KW-0456">Lyase</keyword>
<dbReference type="InterPro" id="IPR024535">
    <property type="entry name" value="RHGA/B-epi-like_pectate_lyase"/>
</dbReference>
<feature type="chain" id="PRO_5041914217" evidence="1">
    <location>
        <begin position="33"/>
        <end position="269"/>
    </location>
</feature>
<accession>A0AAD7EKX6</accession>
<dbReference type="AlphaFoldDB" id="A0AAD7EKX6"/>
<gene>
    <name evidence="3" type="ORF">DFH08DRAFT_967090</name>
</gene>
<protein>
    <submittedName>
        <fullName evidence="3">Pectate lyase superfamily protein-domain-containing protein</fullName>
    </submittedName>
</protein>